<feature type="region of interest" description="Disordered" evidence="1">
    <location>
        <begin position="238"/>
        <end position="283"/>
    </location>
</feature>
<dbReference type="EMBL" id="AOIM01000006">
    <property type="protein sequence ID" value="ELY95761.1"/>
    <property type="molecule type" value="Genomic_DNA"/>
</dbReference>
<dbReference type="PATRIC" id="fig|1227493.4.peg.133"/>
<dbReference type="OrthoDB" id="17710at2157"/>
<dbReference type="AlphaFoldDB" id="M0ABI8"/>
<evidence type="ECO:0000313" key="3">
    <source>
        <dbReference type="Proteomes" id="UP000011519"/>
    </source>
</evidence>
<feature type="compositionally biased region" description="Low complexity" evidence="1">
    <location>
        <begin position="244"/>
        <end position="254"/>
    </location>
</feature>
<proteinExistence type="predicted"/>
<keyword evidence="3" id="KW-1185">Reference proteome</keyword>
<gene>
    <name evidence="2" type="ORF">C483_00740</name>
</gene>
<dbReference type="Proteomes" id="UP000011519">
    <property type="component" value="Unassembled WGS sequence"/>
</dbReference>
<comment type="caution">
    <text evidence="2">The sequence shown here is derived from an EMBL/GenBank/DDBJ whole genome shotgun (WGS) entry which is preliminary data.</text>
</comment>
<organism evidence="2 3">
    <name type="scientific">Natrialba hulunbeirensis JCM 10989</name>
    <dbReference type="NCBI Taxonomy" id="1227493"/>
    <lineage>
        <taxon>Archaea</taxon>
        <taxon>Methanobacteriati</taxon>
        <taxon>Methanobacteriota</taxon>
        <taxon>Stenosarchaea group</taxon>
        <taxon>Halobacteria</taxon>
        <taxon>Halobacteriales</taxon>
        <taxon>Natrialbaceae</taxon>
        <taxon>Natrialba</taxon>
    </lineage>
</organism>
<dbReference type="STRING" id="1227493.C483_00740"/>
<name>M0ABI8_9EURY</name>
<accession>M0ABI8</accession>
<dbReference type="RefSeq" id="WP_006651426.1">
    <property type="nucleotide sequence ID" value="NZ_AOIM01000006.1"/>
</dbReference>
<evidence type="ECO:0000256" key="1">
    <source>
        <dbReference type="SAM" id="MobiDB-lite"/>
    </source>
</evidence>
<feature type="compositionally biased region" description="Basic and acidic residues" evidence="1">
    <location>
        <begin position="259"/>
        <end position="268"/>
    </location>
</feature>
<evidence type="ECO:0000313" key="2">
    <source>
        <dbReference type="EMBL" id="ELY95761.1"/>
    </source>
</evidence>
<sequence length="283" mass="29988">MIVVATADFEVYHGVVNELRDRGTEFTTVEPDAELPERTAVLITDAASAGTFEGHQTIVDDPEDPRRAVDQALTAVRGSGGRTIVGVDPGRKPGIAVLAGQMVVAAFQVPLTDAVDVIQREVSDAPDPVVRIGDGARLQSSKLVNELEDIRVELVDETGTTPYLGTGGRGMEDVLAAVNIARLEGEVVDARDIEPTAGELQVIKDRSREQSRTNRAIDEVLARRVAAGELTISEALAEHRSGDLDSGCSDGSDGSTEEATMKESKTDENVASSGPADGTREQE</sequence>
<protein>
    <submittedName>
        <fullName evidence="2">Uncharacterized protein</fullName>
    </submittedName>
</protein>
<reference evidence="2 3" key="1">
    <citation type="journal article" date="2014" name="PLoS Genet.">
        <title>Phylogenetically driven sequencing of extremely halophilic archaea reveals strategies for static and dynamic osmo-response.</title>
        <authorList>
            <person name="Becker E.A."/>
            <person name="Seitzer P.M."/>
            <person name="Tritt A."/>
            <person name="Larsen D."/>
            <person name="Krusor M."/>
            <person name="Yao A.I."/>
            <person name="Wu D."/>
            <person name="Madern D."/>
            <person name="Eisen J.A."/>
            <person name="Darling A.E."/>
            <person name="Facciotti M.T."/>
        </authorList>
    </citation>
    <scope>NUCLEOTIDE SEQUENCE [LARGE SCALE GENOMIC DNA]</scope>
    <source>
        <strain evidence="2 3">JCM 10989</strain>
    </source>
</reference>